<protein>
    <submittedName>
        <fullName evidence="1">Uncharacterized protein</fullName>
    </submittedName>
</protein>
<proteinExistence type="predicted"/>
<organism evidence="1 2">
    <name type="scientific">Mycobacterium lepromatosis</name>
    <dbReference type="NCBI Taxonomy" id="480418"/>
    <lineage>
        <taxon>Bacteria</taxon>
        <taxon>Bacillati</taxon>
        <taxon>Actinomycetota</taxon>
        <taxon>Actinomycetes</taxon>
        <taxon>Mycobacteriales</taxon>
        <taxon>Mycobacteriaceae</taxon>
        <taxon>Mycobacterium</taxon>
    </lineage>
</organism>
<accession>A0A0F4EQ19</accession>
<keyword evidence="2" id="KW-1185">Reference proteome</keyword>
<gene>
    <name evidence="1" type="ORF">MLPM_2265</name>
</gene>
<dbReference type="AlphaFoldDB" id="A0A0F4EQ19"/>
<dbReference type="Proteomes" id="UP000053699">
    <property type="component" value="Unassembled WGS sequence"/>
</dbReference>
<reference evidence="1 2" key="1">
    <citation type="journal article" date="2015" name="Proc. Natl. Acad. Sci. U.S.A.">
        <title>Insight into the evolution and origin of leprosy bacilli from the genome sequence of Mycobacterium lepromatosis.</title>
        <authorList>
            <person name="Singh P."/>
            <person name="Benjak A."/>
            <person name="Schuenemann V.J."/>
            <person name="Herbig A."/>
            <person name="Avanzi C."/>
            <person name="Busso P."/>
            <person name="Nieselt K."/>
            <person name="Krause J."/>
            <person name="Vera-Cabrera L."/>
            <person name="Cole S.T."/>
        </authorList>
    </citation>
    <scope>NUCLEOTIDE SEQUENCE [LARGE SCALE GENOMIC DNA]</scope>
    <source>
        <strain evidence="1 2">Mx1-22A</strain>
    </source>
</reference>
<dbReference type="EMBL" id="JRPY01000097">
    <property type="protein sequence ID" value="KJX74697.1"/>
    <property type="molecule type" value="Genomic_DNA"/>
</dbReference>
<sequence>MSGGPFRLGAVPKLITCGRCC</sequence>
<evidence type="ECO:0000313" key="2">
    <source>
        <dbReference type="Proteomes" id="UP000053699"/>
    </source>
</evidence>
<name>A0A0F4EQ19_9MYCO</name>
<evidence type="ECO:0000313" key="1">
    <source>
        <dbReference type="EMBL" id="KJX74697.1"/>
    </source>
</evidence>
<comment type="caution">
    <text evidence="1">The sequence shown here is derived from an EMBL/GenBank/DDBJ whole genome shotgun (WGS) entry which is preliminary data.</text>
</comment>